<dbReference type="Proteomes" id="UP001396334">
    <property type="component" value="Unassembled WGS sequence"/>
</dbReference>
<comment type="caution">
    <text evidence="1">The sequence shown here is derived from an EMBL/GenBank/DDBJ whole genome shotgun (WGS) entry which is preliminary data.</text>
</comment>
<proteinExistence type="predicted"/>
<gene>
    <name evidence="1" type="ORF">V6N11_002976</name>
</gene>
<sequence length="76" mass="8239">MAKRIGLSFSKLLFMASAGYTGSLILKIDIKSSDNMAIDRVLGELISLISEILDLTVKLTVVGTMSIICYGSYANY</sequence>
<evidence type="ECO:0000313" key="1">
    <source>
        <dbReference type="EMBL" id="KAK9022733.1"/>
    </source>
</evidence>
<accession>A0ABR2SCH8</accession>
<reference evidence="1 2" key="1">
    <citation type="journal article" date="2024" name="G3 (Bethesda)">
        <title>Genome assembly of Hibiscus sabdariffa L. provides insights into metabolisms of medicinal natural products.</title>
        <authorList>
            <person name="Kim T."/>
        </authorList>
    </citation>
    <scope>NUCLEOTIDE SEQUENCE [LARGE SCALE GENOMIC DNA]</scope>
    <source>
        <strain evidence="1">TK-2024</strain>
        <tissue evidence="1">Old leaves</tissue>
    </source>
</reference>
<keyword evidence="2" id="KW-1185">Reference proteome</keyword>
<protein>
    <submittedName>
        <fullName evidence="1">Uncharacterized protein</fullName>
    </submittedName>
</protein>
<organism evidence="1 2">
    <name type="scientific">Hibiscus sabdariffa</name>
    <name type="common">roselle</name>
    <dbReference type="NCBI Taxonomy" id="183260"/>
    <lineage>
        <taxon>Eukaryota</taxon>
        <taxon>Viridiplantae</taxon>
        <taxon>Streptophyta</taxon>
        <taxon>Embryophyta</taxon>
        <taxon>Tracheophyta</taxon>
        <taxon>Spermatophyta</taxon>
        <taxon>Magnoliopsida</taxon>
        <taxon>eudicotyledons</taxon>
        <taxon>Gunneridae</taxon>
        <taxon>Pentapetalae</taxon>
        <taxon>rosids</taxon>
        <taxon>malvids</taxon>
        <taxon>Malvales</taxon>
        <taxon>Malvaceae</taxon>
        <taxon>Malvoideae</taxon>
        <taxon>Hibiscus</taxon>
    </lineage>
</organism>
<dbReference type="EMBL" id="JBBPBN010000015">
    <property type="protein sequence ID" value="KAK9022733.1"/>
    <property type="molecule type" value="Genomic_DNA"/>
</dbReference>
<evidence type="ECO:0000313" key="2">
    <source>
        <dbReference type="Proteomes" id="UP001396334"/>
    </source>
</evidence>
<name>A0ABR2SCH8_9ROSI</name>